<accession>A0ABN9V4E7</accession>
<dbReference type="EMBL" id="CAUYUJ010016655">
    <property type="protein sequence ID" value="CAK0867536.1"/>
    <property type="molecule type" value="Genomic_DNA"/>
</dbReference>
<dbReference type="Proteomes" id="UP001189429">
    <property type="component" value="Unassembled WGS sequence"/>
</dbReference>
<sequence length="229" mass="25846">MSFAGTREDDENQSDLVGELGFHEKLVEGLPKLQQNCKIQRAASDCERAELILSLLINSTVGPEPKPPYTHNSLANGMAGLSFFLYFPGPMYAFATLDTNHDNVVQMSEVWKNIPIETGDGTLLVENGFFEVLDGNFKDGNVTRTDMYEYMRSLILVRDVVRDMDLVNPYAPTPKCLISARRVLEGAKLPRPKLGYWTKLICIFFIFTGALASHFFFCAPPPKEDREYY</sequence>
<organism evidence="2 3">
    <name type="scientific">Prorocentrum cordatum</name>
    <dbReference type="NCBI Taxonomy" id="2364126"/>
    <lineage>
        <taxon>Eukaryota</taxon>
        <taxon>Sar</taxon>
        <taxon>Alveolata</taxon>
        <taxon>Dinophyceae</taxon>
        <taxon>Prorocentrales</taxon>
        <taxon>Prorocentraceae</taxon>
        <taxon>Prorocentrum</taxon>
    </lineage>
</organism>
<keyword evidence="1" id="KW-1133">Transmembrane helix</keyword>
<evidence type="ECO:0000313" key="2">
    <source>
        <dbReference type="EMBL" id="CAK0867536.1"/>
    </source>
</evidence>
<keyword evidence="3" id="KW-1185">Reference proteome</keyword>
<evidence type="ECO:0008006" key="4">
    <source>
        <dbReference type="Google" id="ProtNLM"/>
    </source>
</evidence>
<name>A0ABN9V4E7_9DINO</name>
<keyword evidence="1" id="KW-0812">Transmembrane</keyword>
<evidence type="ECO:0000256" key="1">
    <source>
        <dbReference type="SAM" id="Phobius"/>
    </source>
</evidence>
<gene>
    <name evidence="2" type="ORF">PCOR1329_LOCUS54458</name>
</gene>
<comment type="caution">
    <text evidence="2">The sequence shown here is derived from an EMBL/GenBank/DDBJ whole genome shotgun (WGS) entry which is preliminary data.</text>
</comment>
<protein>
    <recommendedName>
        <fullName evidence="4">EF-hand domain-containing protein</fullName>
    </recommendedName>
</protein>
<keyword evidence="1" id="KW-0472">Membrane</keyword>
<proteinExistence type="predicted"/>
<reference evidence="2" key="1">
    <citation type="submission" date="2023-10" db="EMBL/GenBank/DDBJ databases">
        <authorList>
            <person name="Chen Y."/>
            <person name="Shah S."/>
            <person name="Dougan E. K."/>
            <person name="Thang M."/>
            <person name="Chan C."/>
        </authorList>
    </citation>
    <scope>NUCLEOTIDE SEQUENCE [LARGE SCALE GENOMIC DNA]</scope>
</reference>
<evidence type="ECO:0000313" key="3">
    <source>
        <dbReference type="Proteomes" id="UP001189429"/>
    </source>
</evidence>
<feature type="transmembrane region" description="Helical" evidence="1">
    <location>
        <begin position="196"/>
        <end position="217"/>
    </location>
</feature>